<feature type="transmembrane region" description="Helical" evidence="1">
    <location>
        <begin position="133"/>
        <end position="156"/>
    </location>
</feature>
<feature type="transmembrane region" description="Helical" evidence="1">
    <location>
        <begin position="45"/>
        <end position="64"/>
    </location>
</feature>
<name>T1AZ46_9ZZZZ</name>
<dbReference type="Pfam" id="PF06168">
    <property type="entry name" value="DUF981"/>
    <property type="match status" value="1"/>
</dbReference>
<dbReference type="AlphaFoldDB" id="T1AZ46"/>
<feature type="transmembrane region" description="Helical" evidence="1">
    <location>
        <begin position="102"/>
        <end position="121"/>
    </location>
</feature>
<evidence type="ECO:0000256" key="1">
    <source>
        <dbReference type="SAM" id="Phobius"/>
    </source>
</evidence>
<keyword evidence="1" id="KW-0472">Membrane</keyword>
<dbReference type="EMBL" id="AUZZ01002123">
    <property type="protein sequence ID" value="EQD61608.1"/>
    <property type="molecule type" value="Genomic_DNA"/>
</dbReference>
<protein>
    <submittedName>
        <fullName evidence="2">Membrane protein containing DUF981</fullName>
    </submittedName>
</protein>
<reference evidence="2" key="2">
    <citation type="journal article" date="2014" name="ISME J.">
        <title>Microbial stratification in low pH oxic and suboxic macroscopic growths along an acid mine drainage.</title>
        <authorList>
            <person name="Mendez-Garcia C."/>
            <person name="Mesa V."/>
            <person name="Sprenger R.R."/>
            <person name="Richter M."/>
            <person name="Diez M.S."/>
            <person name="Solano J."/>
            <person name="Bargiela R."/>
            <person name="Golyshina O.V."/>
            <person name="Manteca A."/>
            <person name="Ramos J.L."/>
            <person name="Gallego J.R."/>
            <person name="Llorente I."/>
            <person name="Martins Dos Santos V.A."/>
            <person name="Jensen O.N."/>
            <person name="Pelaez A.I."/>
            <person name="Sanchez J."/>
            <person name="Ferrer M."/>
        </authorList>
    </citation>
    <scope>NUCLEOTIDE SEQUENCE</scope>
</reference>
<reference evidence="2" key="1">
    <citation type="submission" date="2013-08" db="EMBL/GenBank/DDBJ databases">
        <authorList>
            <person name="Mendez C."/>
            <person name="Richter M."/>
            <person name="Ferrer M."/>
            <person name="Sanchez J."/>
        </authorList>
    </citation>
    <scope>NUCLEOTIDE SEQUENCE</scope>
</reference>
<keyword evidence="1" id="KW-0812">Transmembrane</keyword>
<feature type="transmembrane region" description="Helical" evidence="1">
    <location>
        <begin position="12"/>
        <end position="30"/>
    </location>
</feature>
<accession>T1AZ46</accession>
<feature type="transmembrane region" description="Helical" evidence="1">
    <location>
        <begin position="176"/>
        <end position="203"/>
    </location>
</feature>
<evidence type="ECO:0000313" key="2">
    <source>
        <dbReference type="EMBL" id="EQD61608.1"/>
    </source>
</evidence>
<feature type="transmembrane region" description="Helical" evidence="1">
    <location>
        <begin position="76"/>
        <end position="96"/>
    </location>
</feature>
<proteinExistence type="predicted"/>
<organism evidence="2">
    <name type="scientific">mine drainage metagenome</name>
    <dbReference type="NCBI Taxonomy" id="410659"/>
    <lineage>
        <taxon>unclassified sequences</taxon>
        <taxon>metagenomes</taxon>
        <taxon>ecological metagenomes</taxon>
    </lineage>
</organism>
<dbReference type="InterPro" id="IPR009324">
    <property type="entry name" value="DUF981"/>
</dbReference>
<comment type="caution">
    <text evidence="2">The sequence shown here is derived from an EMBL/GenBank/DDBJ whole genome shotgun (WGS) entry which is preliminary data.</text>
</comment>
<keyword evidence="1" id="KW-1133">Transmembrane helix</keyword>
<sequence length="214" mass="23483">MSFIDNLGIELDALILVTAVVFYTAVWSWYQGRDNRPAVLAQLRGGSWMLGALGGFLLLLGLWGEFTWPLPAAYNLLFYDPTVLIGLVLLGFYGAIRFELPTHYVGVFAFVSGWGVIYYGLRAYQLGLTQEPFDMMGMFVAFGAMAVLALPVTLYLDRYVLDRLPLGPKGASAPSYPMAWNLLIGLFLLVTVVAGVASILMGFNTVWSHLASPP</sequence>
<gene>
    <name evidence="2" type="ORF">B2A_03176</name>
</gene>